<organism evidence="3 4">
    <name type="scientific">Bifidobacterium biavatii DSM 23969</name>
    <dbReference type="NCBI Taxonomy" id="1437608"/>
    <lineage>
        <taxon>Bacteria</taxon>
        <taxon>Bacillati</taxon>
        <taxon>Actinomycetota</taxon>
        <taxon>Actinomycetes</taxon>
        <taxon>Bifidobacteriales</taxon>
        <taxon>Bifidobacteriaceae</taxon>
        <taxon>Bifidobacterium</taxon>
    </lineage>
</organism>
<feature type="compositionally biased region" description="Polar residues" evidence="1">
    <location>
        <begin position="1"/>
        <end position="14"/>
    </location>
</feature>
<feature type="domain" description="56B-like ribbon-helix-helix" evidence="2">
    <location>
        <begin position="47"/>
        <end position="73"/>
    </location>
</feature>
<evidence type="ECO:0000313" key="4">
    <source>
        <dbReference type="Proteomes" id="UP000029108"/>
    </source>
</evidence>
<proteinExistence type="predicted"/>
<dbReference type="InterPro" id="IPR013321">
    <property type="entry name" value="Arc_rbn_hlx_hlx"/>
</dbReference>
<dbReference type="InterPro" id="IPR049123">
    <property type="entry name" value="56B_RHH"/>
</dbReference>
<evidence type="ECO:0000259" key="2">
    <source>
        <dbReference type="Pfam" id="PF21432"/>
    </source>
</evidence>
<gene>
    <name evidence="3" type="ORF">BBIA_2404</name>
</gene>
<feature type="compositionally biased region" description="Basic and acidic residues" evidence="1">
    <location>
        <begin position="16"/>
        <end position="29"/>
    </location>
</feature>
<dbReference type="SUPFAM" id="SSF47598">
    <property type="entry name" value="Ribbon-helix-helix"/>
    <property type="match status" value="1"/>
</dbReference>
<name>A0A086ZD96_9BIFI</name>
<sequence length="76" mass="8599">MKNNNFKPTASSLRVESAKDVFRTDRDPDAEPTVNTSMKLLVETRNRLKLYAAAHGLKMQDVVEDAINEYLERMGG</sequence>
<dbReference type="EMBL" id="JGYN01000046">
    <property type="protein sequence ID" value="KFI44496.1"/>
    <property type="molecule type" value="Genomic_DNA"/>
</dbReference>
<keyword evidence="4" id="KW-1185">Reference proteome</keyword>
<evidence type="ECO:0000256" key="1">
    <source>
        <dbReference type="SAM" id="MobiDB-lite"/>
    </source>
</evidence>
<evidence type="ECO:0000313" key="3">
    <source>
        <dbReference type="EMBL" id="KFI44496.1"/>
    </source>
</evidence>
<dbReference type="OrthoDB" id="3234901at2"/>
<dbReference type="Proteomes" id="UP000029108">
    <property type="component" value="Unassembled WGS sequence"/>
</dbReference>
<protein>
    <recommendedName>
        <fullName evidence="2">56B-like ribbon-helix-helix domain-containing protein</fullName>
    </recommendedName>
</protein>
<accession>A0A086ZD96</accession>
<dbReference type="Gene3D" id="1.10.1220.10">
    <property type="entry name" value="Met repressor-like"/>
    <property type="match status" value="1"/>
</dbReference>
<dbReference type="InterPro" id="IPR010985">
    <property type="entry name" value="Ribbon_hlx_hlx"/>
</dbReference>
<dbReference type="RefSeq" id="WP_033496444.1">
    <property type="nucleotide sequence ID" value="NZ_JDUU01000039.1"/>
</dbReference>
<dbReference type="AlphaFoldDB" id="A0A086ZD96"/>
<reference evidence="3 4" key="1">
    <citation type="submission" date="2014-03" db="EMBL/GenBank/DDBJ databases">
        <title>Genomics of Bifidobacteria.</title>
        <authorList>
            <person name="Ventura M."/>
            <person name="Milani C."/>
            <person name="Lugli G.A."/>
        </authorList>
    </citation>
    <scope>NUCLEOTIDE SEQUENCE [LARGE SCALE GENOMIC DNA]</scope>
    <source>
        <strain evidence="3 4">DSM 23969</strain>
    </source>
</reference>
<comment type="caution">
    <text evidence="3">The sequence shown here is derived from an EMBL/GenBank/DDBJ whole genome shotgun (WGS) entry which is preliminary data.</text>
</comment>
<dbReference type="Pfam" id="PF21432">
    <property type="entry name" value="56B_RHH"/>
    <property type="match status" value="1"/>
</dbReference>
<feature type="region of interest" description="Disordered" evidence="1">
    <location>
        <begin position="1"/>
        <end position="32"/>
    </location>
</feature>
<dbReference type="GO" id="GO:0006355">
    <property type="term" value="P:regulation of DNA-templated transcription"/>
    <property type="evidence" value="ECO:0007669"/>
    <property type="project" value="InterPro"/>
</dbReference>
<dbReference type="STRING" id="1437608.GCA_000771645_01980"/>